<gene>
    <name evidence="8" type="ORF">GQX73_g3188</name>
</gene>
<dbReference type="Gene3D" id="3.50.50.60">
    <property type="entry name" value="FAD/NAD(P)-binding domain"/>
    <property type="match status" value="1"/>
</dbReference>
<keyword evidence="3" id="KW-0285">Flavoprotein</keyword>
<evidence type="ECO:0000256" key="6">
    <source>
        <dbReference type="ARBA" id="ARBA00023033"/>
    </source>
</evidence>
<evidence type="ECO:0000259" key="7">
    <source>
        <dbReference type="Pfam" id="PF01494"/>
    </source>
</evidence>
<dbReference type="GO" id="GO:0071949">
    <property type="term" value="F:FAD binding"/>
    <property type="evidence" value="ECO:0007669"/>
    <property type="project" value="InterPro"/>
</dbReference>
<proteinExistence type="predicted"/>
<evidence type="ECO:0000256" key="3">
    <source>
        <dbReference type="ARBA" id="ARBA00022630"/>
    </source>
</evidence>
<dbReference type="OrthoDB" id="655030at2759"/>
<reference evidence="8 9" key="1">
    <citation type="submission" date="2019-12" db="EMBL/GenBank/DDBJ databases">
        <title>Draft genome sequence of the ascomycete Xylaria multiplex DSM 110363.</title>
        <authorList>
            <person name="Buettner E."/>
            <person name="Kellner H."/>
        </authorList>
    </citation>
    <scope>NUCLEOTIDE SEQUENCE [LARGE SCALE GENOMIC DNA]</scope>
    <source>
        <strain evidence="8 9">DSM 110363</strain>
    </source>
</reference>
<evidence type="ECO:0000313" key="9">
    <source>
        <dbReference type="Proteomes" id="UP000481858"/>
    </source>
</evidence>
<dbReference type="InterPro" id="IPR002938">
    <property type="entry name" value="FAD-bd"/>
</dbReference>
<dbReference type="PANTHER" id="PTHR47178">
    <property type="entry name" value="MONOOXYGENASE, FAD-BINDING"/>
    <property type="match status" value="1"/>
</dbReference>
<organism evidence="8 9">
    <name type="scientific">Xylaria multiplex</name>
    <dbReference type="NCBI Taxonomy" id="323545"/>
    <lineage>
        <taxon>Eukaryota</taxon>
        <taxon>Fungi</taxon>
        <taxon>Dikarya</taxon>
        <taxon>Ascomycota</taxon>
        <taxon>Pezizomycotina</taxon>
        <taxon>Sordariomycetes</taxon>
        <taxon>Xylariomycetidae</taxon>
        <taxon>Xylariales</taxon>
        <taxon>Xylariaceae</taxon>
        <taxon>Xylaria</taxon>
    </lineage>
</organism>
<dbReference type="AlphaFoldDB" id="A0A7C8IVV4"/>
<keyword evidence="9" id="KW-1185">Reference proteome</keyword>
<keyword evidence="6" id="KW-0503">Monooxygenase</keyword>
<dbReference type="GO" id="GO:0004497">
    <property type="term" value="F:monooxygenase activity"/>
    <property type="evidence" value="ECO:0007669"/>
    <property type="project" value="UniProtKB-KW"/>
</dbReference>
<accession>A0A7C8IVV4</accession>
<dbReference type="InParanoid" id="A0A7C8IVV4"/>
<comment type="caution">
    <text evidence="8">The sequence shown here is derived from an EMBL/GenBank/DDBJ whole genome shotgun (WGS) entry which is preliminary data.</text>
</comment>
<dbReference type="Pfam" id="PF01494">
    <property type="entry name" value="FAD_binding_3"/>
    <property type="match status" value="1"/>
</dbReference>
<keyword evidence="5" id="KW-0560">Oxidoreductase</keyword>
<evidence type="ECO:0000313" key="8">
    <source>
        <dbReference type="EMBL" id="KAF2970345.1"/>
    </source>
</evidence>
<name>A0A7C8IVV4_9PEZI</name>
<sequence>MAATTRKPILISGAGVSSLLLGQALLRASIPFRIFEKDASLAFRGQGYRLRLSNEGLDAIESVLGPDGFNTFWEACGKTGGVGFSAIDAITGEPLTDVGPSYEATKKANGTPEDEAPKVLRESLASRGGKVVGISRGDMRRIFLQGCESSIEWNRQVTGYELTPSGVHAIFADGSKSVEGELLVGGEGLYSRVAEQLSGGILKVFDTGARGIHGQAPTTAFKGLGEGVWRVADTSRPGKRLFIITNVRPNDMDDPNIEFGWTMGGSAEVIRAPNDDYTITGPRAAAIAKSLTEKWHPRLKPLFDQMVENEAAFWKITCSNPTGVPEWPNESRVTVIGDAAHSMTPAGGIGANTAVRDSALLGKLLVESGGYSDGVTAAYEKEMRVYASEAVRTSYGLAKSQFGIVIDESTPTIRRGPRPV</sequence>
<dbReference type="Proteomes" id="UP000481858">
    <property type="component" value="Unassembled WGS sequence"/>
</dbReference>
<dbReference type="PRINTS" id="PR00420">
    <property type="entry name" value="RNGMNOXGNASE"/>
</dbReference>
<dbReference type="EMBL" id="WUBL01000024">
    <property type="protein sequence ID" value="KAF2970345.1"/>
    <property type="molecule type" value="Genomic_DNA"/>
</dbReference>
<dbReference type="InterPro" id="IPR036188">
    <property type="entry name" value="FAD/NAD-bd_sf"/>
</dbReference>
<evidence type="ECO:0000256" key="5">
    <source>
        <dbReference type="ARBA" id="ARBA00023002"/>
    </source>
</evidence>
<protein>
    <recommendedName>
        <fullName evidence="7">FAD-binding domain-containing protein</fullName>
    </recommendedName>
</protein>
<keyword evidence="4" id="KW-0274">FAD</keyword>
<dbReference type="SUPFAM" id="SSF51905">
    <property type="entry name" value="FAD/NAD(P)-binding domain"/>
    <property type="match status" value="1"/>
</dbReference>
<evidence type="ECO:0000256" key="4">
    <source>
        <dbReference type="ARBA" id="ARBA00022827"/>
    </source>
</evidence>
<evidence type="ECO:0000256" key="1">
    <source>
        <dbReference type="ARBA" id="ARBA00001974"/>
    </source>
</evidence>
<dbReference type="PANTHER" id="PTHR47178:SF5">
    <property type="entry name" value="FAD-BINDING DOMAIN-CONTAINING PROTEIN"/>
    <property type="match status" value="1"/>
</dbReference>
<feature type="domain" description="FAD-binding" evidence="7">
    <location>
        <begin position="149"/>
        <end position="393"/>
    </location>
</feature>
<comment type="cofactor">
    <cofactor evidence="1">
        <name>FAD</name>
        <dbReference type="ChEBI" id="CHEBI:57692"/>
    </cofactor>
</comment>
<evidence type="ECO:0000256" key="2">
    <source>
        <dbReference type="ARBA" id="ARBA00005179"/>
    </source>
</evidence>
<comment type="pathway">
    <text evidence="2">Secondary metabolite biosynthesis.</text>
</comment>